<dbReference type="PANTHER" id="PTHR34934:SF1">
    <property type="entry name" value="FLAVIN-DEPENDENT THYMIDYLATE SYNTHASE"/>
    <property type="match status" value="1"/>
</dbReference>
<keyword evidence="1" id="KW-0285">Flavoprotein</keyword>
<organism evidence="2 3">
    <name type="scientific">Pelotomaculum thermopropionicum (strain DSM 13744 / JCM 10971 / SI)</name>
    <dbReference type="NCBI Taxonomy" id="370438"/>
    <lineage>
        <taxon>Bacteria</taxon>
        <taxon>Bacillati</taxon>
        <taxon>Bacillota</taxon>
        <taxon>Clostridia</taxon>
        <taxon>Eubacteriales</taxon>
        <taxon>Desulfotomaculaceae</taxon>
        <taxon>Pelotomaculum</taxon>
    </lineage>
</organism>
<comment type="cofactor">
    <cofactor evidence="1">
        <name>FAD</name>
        <dbReference type="ChEBI" id="CHEBI:57692"/>
    </cofactor>
    <text evidence="1">Binds 4 FAD per tetramer. Each FAD binding site is formed by three monomers.</text>
</comment>
<comment type="similarity">
    <text evidence="1">Belongs to the thymidylate synthase ThyX family.</text>
</comment>
<dbReference type="STRING" id="370438.PTH_0298"/>
<dbReference type="HOGENOM" id="CLU_077585_0_0_9"/>
<protein>
    <recommendedName>
        <fullName evidence="1">Flavin-dependent thymidylate synthase</fullName>
        <shortName evidence="1">FDTS</shortName>
        <ecNumber evidence="1">2.1.1.148</ecNumber>
    </recommendedName>
    <alternativeName>
        <fullName evidence="1">FAD-dependent thymidylate synthase</fullName>
    </alternativeName>
    <alternativeName>
        <fullName evidence="1">Thymidylate synthase ThyX</fullName>
        <shortName evidence="1">TS</shortName>
        <shortName evidence="1">TSase</shortName>
    </alternativeName>
</protein>
<dbReference type="EC" id="2.1.1.148" evidence="1"/>
<evidence type="ECO:0000313" key="2">
    <source>
        <dbReference type="EMBL" id="BAF58479.1"/>
    </source>
</evidence>
<feature type="binding site" evidence="1">
    <location>
        <begin position="174"/>
        <end position="176"/>
    </location>
    <ligand>
        <name>FAD</name>
        <dbReference type="ChEBI" id="CHEBI:57692"/>
        <note>ligand shared between neighboring subunits</note>
    </ligand>
</feature>
<feature type="active site" description="Involved in ionization of N3 of dUMP, leading to its activation" evidence="1">
    <location>
        <position position="185"/>
    </location>
</feature>
<keyword evidence="1" id="KW-0521">NADP</keyword>
<feature type="binding site" evidence="1">
    <location>
        <position position="180"/>
    </location>
    <ligand>
        <name>FAD</name>
        <dbReference type="ChEBI" id="CHEBI:57692"/>
        <note>ligand shared between neighboring subunits</note>
    </ligand>
</feature>
<dbReference type="NCBIfam" id="TIGR02170">
    <property type="entry name" value="thyX"/>
    <property type="match status" value="1"/>
</dbReference>
<dbReference type="GO" id="GO:0006231">
    <property type="term" value="P:dTMP biosynthetic process"/>
    <property type="evidence" value="ECO:0007669"/>
    <property type="project" value="UniProtKB-UniRule"/>
</dbReference>
<dbReference type="GO" id="GO:0050660">
    <property type="term" value="F:flavin adenine dinucleotide binding"/>
    <property type="evidence" value="ECO:0007669"/>
    <property type="project" value="UniProtKB-UniRule"/>
</dbReference>
<keyword evidence="3" id="KW-1185">Reference proteome</keyword>
<dbReference type="KEGG" id="pth:PTH_0298"/>
<comment type="caution">
    <text evidence="1">Lacks conserved residue(s) required for the propagation of feature annotation.</text>
</comment>
<dbReference type="AlphaFoldDB" id="A5D5J6"/>
<dbReference type="Pfam" id="PF02511">
    <property type="entry name" value="Thy1"/>
    <property type="match status" value="1"/>
</dbReference>
<reference evidence="3" key="1">
    <citation type="journal article" date="2008" name="Genome Res.">
        <title>The genome of Pelotomaculum thermopropionicum reveals niche-associated evolution in anaerobic microbiota.</title>
        <authorList>
            <person name="Kosaka T."/>
            <person name="Kato S."/>
            <person name="Shimoyama T."/>
            <person name="Ishii S."/>
            <person name="Abe T."/>
            <person name="Watanabe K."/>
        </authorList>
    </citation>
    <scope>NUCLEOTIDE SEQUENCE [LARGE SCALE GENOMIC DNA]</scope>
    <source>
        <strain evidence="3">DSM 13744 / JCM 10971 / SI</strain>
    </source>
</reference>
<feature type="binding site" evidence="1">
    <location>
        <begin position="81"/>
        <end position="84"/>
    </location>
    <ligand>
        <name>dUMP</name>
        <dbReference type="ChEBI" id="CHEBI:246422"/>
        <note>ligand shared between dimeric partners</note>
    </ligand>
</feature>
<dbReference type="Proteomes" id="UP000006556">
    <property type="component" value="Chromosome"/>
</dbReference>
<sequence>MGARKMAVTLLRYTPDPQEIIAMGAKLCYSPAGIEELKHGIEGKNQAPFLEKLLDSGHLSPVEHASFTFGIEGVSRSLLAQLTRHRIASYSVKSQRFVPETGAAEEDGVFGYIIPPRIEALGREYVEIFKSQMAQIQKWYDFWREKLGGGESSNEDARFVLPNAAETKVLVTMNARELLHFFSLRCCNRAQWEIRALAVEMLRLVRAVAPVIFKDAGPGCVRGSCHEGRMSCGRAQEVRERFKNL</sequence>
<dbReference type="SUPFAM" id="SSF69796">
    <property type="entry name" value="Thymidylate synthase-complementing protein Thy1"/>
    <property type="match status" value="1"/>
</dbReference>
<dbReference type="PROSITE" id="PS51331">
    <property type="entry name" value="THYX"/>
    <property type="match status" value="1"/>
</dbReference>
<dbReference type="eggNOG" id="COG1351">
    <property type="taxonomic scope" value="Bacteria"/>
</dbReference>
<dbReference type="UniPathway" id="UPA00575"/>
<accession>A5D5J6</accession>
<dbReference type="GO" id="GO:0004799">
    <property type="term" value="F:thymidylate synthase activity"/>
    <property type="evidence" value="ECO:0007669"/>
    <property type="project" value="TreeGrafter"/>
</dbReference>
<comment type="catalytic activity">
    <reaction evidence="1">
        <text>dUMP + (6R)-5,10-methylene-5,6,7,8-tetrahydrofolate + NADPH + H(+) = dTMP + (6S)-5,6,7,8-tetrahydrofolate + NADP(+)</text>
        <dbReference type="Rhea" id="RHEA:29043"/>
        <dbReference type="ChEBI" id="CHEBI:15378"/>
        <dbReference type="ChEBI" id="CHEBI:15636"/>
        <dbReference type="ChEBI" id="CHEBI:57453"/>
        <dbReference type="ChEBI" id="CHEBI:57783"/>
        <dbReference type="ChEBI" id="CHEBI:58349"/>
        <dbReference type="ChEBI" id="CHEBI:63528"/>
        <dbReference type="ChEBI" id="CHEBI:246422"/>
        <dbReference type="EC" id="2.1.1.148"/>
    </reaction>
</comment>
<dbReference type="GO" id="GO:0006235">
    <property type="term" value="P:dTTP biosynthetic process"/>
    <property type="evidence" value="ECO:0007669"/>
    <property type="project" value="UniProtKB-UniRule"/>
</dbReference>
<dbReference type="GO" id="GO:0070402">
    <property type="term" value="F:NADPH binding"/>
    <property type="evidence" value="ECO:0007669"/>
    <property type="project" value="TreeGrafter"/>
</dbReference>
<dbReference type="HAMAP" id="MF_01408">
    <property type="entry name" value="ThyX"/>
    <property type="match status" value="1"/>
</dbReference>
<dbReference type="GO" id="GO:0050797">
    <property type="term" value="F:thymidylate synthase (FAD) activity"/>
    <property type="evidence" value="ECO:0007669"/>
    <property type="project" value="UniProtKB-UniRule"/>
</dbReference>
<feature type="binding site" description="in other chain" evidence="1">
    <location>
        <position position="158"/>
    </location>
    <ligand>
        <name>dUMP</name>
        <dbReference type="ChEBI" id="CHEBI:246422"/>
        <note>ligand shared between dimeric partners</note>
    </ligand>
</feature>
<keyword evidence="1" id="KW-0545">Nucleotide biosynthesis</keyword>
<evidence type="ECO:0000313" key="3">
    <source>
        <dbReference type="Proteomes" id="UP000006556"/>
    </source>
</evidence>
<dbReference type="CDD" id="cd20175">
    <property type="entry name" value="ThyX"/>
    <property type="match status" value="1"/>
</dbReference>
<dbReference type="PANTHER" id="PTHR34934">
    <property type="entry name" value="FLAVIN-DEPENDENT THYMIDYLATE SYNTHASE"/>
    <property type="match status" value="1"/>
</dbReference>
<feature type="binding site" evidence="1">
    <location>
        <begin position="84"/>
        <end position="86"/>
    </location>
    <ligand>
        <name>FAD</name>
        <dbReference type="ChEBI" id="CHEBI:57692"/>
        <note>ligand shared between neighboring subunits</note>
    </ligand>
</feature>
<comment type="function">
    <text evidence="1">Catalyzes the reductive methylation of 2'-deoxyuridine-5'-monophosphate (dUMP) to 2'-deoxythymidine-5'-monophosphate (dTMP) while utilizing 5,10-methylenetetrahydrofolate (mTHF) as the methyl donor, and NADPH and FADH(2) as the reductant.</text>
</comment>
<keyword evidence="1" id="KW-0808">Transferase</keyword>
<comment type="subunit">
    <text evidence="1">Homotetramer.</text>
</comment>
<feature type="binding site" evidence="1">
    <location>
        <position position="185"/>
    </location>
    <ligand>
        <name>dUMP</name>
        <dbReference type="ChEBI" id="CHEBI:246422"/>
        <note>ligand shared between dimeric partners</note>
    </ligand>
</feature>
<dbReference type="InterPro" id="IPR003669">
    <property type="entry name" value="Thymidylate_synthase_ThyX"/>
</dbReference>
<keyword evidence="1" id="KW-0274">FAD</keyword>
<dbReference type="Gene3D" id="3.30.1360.170">
    <property type="match status" value="1"/>
</dbReference>
<dbReference type="GO" id="GO:0032259">
    <property type="term" value="P:methylation"/>
    <property type="evidence" value="ECO:0007669"/>
    <property type="project" value="UniProtKB-KW"/>
</dbReference>
<name>A5D5J6_PELTS</name>
<comment type="pathway">
    <text evidence="1">Pyrimidine metabolism; dTTP biosynthesis.</text>
</comment>
<keyword evidence="1" id="KW-0489">Methyltransferase</keyword>
<dbReference type="EMBL" id="AP009389">
    <property type="protein sequence ID" value="BAF58479.1"/>
    <property type="molecule type" value="Genomic_DNA"/>
</dbReference>
<proteinExistence type="inferred from homology"/>
<evidence type="ECO:0000256" key="1">
    <source>
        <dbReference type="HAMAP-Rule" id="MF_01408"/>
    </source>
</evidence>
<feature type="binding site" description="in other chain" evidence="1">
    <location>
        <begin position="94"/>
        <end position="96"/>
    </location>
    <ligand>
        <name>dUMP</name>
        <dbReference type="ChEBI" id="CHEBI:246422"/>
        <note>ligand shared between dimeric partners</note>
    </ligand>
</feature>
<feature type="binding site" evidence="1">
    <location>
        <position position="60"/>
    </location>
    <ligand>
        <name>FAD</name>
        <dbReference type="ChEBI" id="CHEBI:57692"/>
        <note>ligand shared between neighboring subunits</note>
    </ligand>
</feature>
<dbReference type="InterPro" id="IPR036098">
    <property type="entry name" value="Thymidylate_synthase_ThyX_sf"/>
</dbReference>
<gene>
    <name evidence="2" type="primary">THY1</name>
    <name evidence="1" type="synonym">thyX</name>
    <name evidence="2" type="ordered locus">PTH_0298</name>
</gene>